<dbReference type="GO" id="GO:0015074">
    <property type="term" value="P:DNA integration"/>
    <property type="evidence" value="ECO:0007669"/>
    <property type="project" value="TreeGrafter"/>
</dbReference>
<dbReference type="GO" id="GO:0005634">
    <property type="term" value="C:nucleus"/>
    <property type="evidence" value="ECO:0007669"/>
    <property type="project" value="TreeGrafter"/>
</dbReference>
<gene>
    <name evidence="2" type="primary">LOC112461720</name>
</gene>
<dbReference type="GO" id="GO:0042800">
    <property type="term" value="F:histone H3K4 methyltransferase activity"/>
    <property type="evidence" value="ECO:0007669"/>
    <property type="project" value="TreeGrafter"/>
</dbReference>
<dbReference type="GO" id="GO:0000729">
    <property type="term" value="P:DNA double-strand break processing"/>
    <property type="evidence" value="ECO:0007669"/>
    <property type="project" value="TreeGrafter"/>
</dbReference>
<dbReference type="GO" id="GO:0046975">
    <property type="term" value="F:histone H3K36 methyltransferase activity"/>
    <property type="evidence" value="ECO:0007669"/>
    <property type="project" value="TreeGrafter"/>
</dbReference>
<dbReference type="InterPro" id="IPR036397">
    <property type="entry name" value="RNaseH_sf"/>
</dbReference>
<dbReference type="RefSeq" id="XP_024882831.1">
    <property type="nucleotide sequence ID" value="XM_025027063.1"/>
</dbReference>
<dbReference type="GO" id="GO:0003690">
    <property type="term" value="F:double-stranded DNA binding"/>
    <property type="evidence" value="ECO:0007669"/>
    <property type="project" value="TreeGrafter"/>
</dbReference>
<dbReference type="OrthoDB" id="7533300at2759"/>
<dbReference type="GeneID" id="112461720"/>
<organism evidence="1 2">
    <name type="scientific">Temnothorax curvispinosus</name>
    <dbReference type="NCBI Taxonomy" id="300111"/>
    <lineage>
        <taxon>Eukaryota</taxon>
        <taxon>Metazoa</taxon>
        <taxon>Ecdysozoa</taxon>
        <taxon>Arthropoda</taxon>
        <taxon>Hexapoda</taxon>
        <taxon>Insecta</taxon>
        <taxon>Pterygota</taxon>
        <taxon>Neoptera</taxon>
        <taxon>Endopterygota</taxon>
        <taxon>Hymenoptera</taxon>
        <taxon>Apocrita</taxon>
        <taxon>Aculeata</taxon>
        <taxon>Formicoidea</taxon>
        <taxon>Formicidae</taxon>
        <taxon>Myrmicinae</taxon>
        <taxon>Temnothorax</taxon>
    </lineage>
</organism>
<reference evidence="2" key="1">
    <citation type="submission" date="2025-08" db="UniProtKB">
        <authorList>
            <consortium name="RefSeq"/>
        </authorList>
    </citation>
    <scope>IDENTIFICATION</scope>
    <source>
        <tissue evidence="2">Whole body</tissue>
    </source>
</reference>
<dbReference type="GO" id="GO:0006303">
    <property type="term" value="P:double-strand break repair via nonhomologous end joining"/>
    <property type="evidence" value="ECO:0007669"/>
    <property type="project" value="TreeGrafter"/>
</dbReference>
<dbReference type="GO" id="GO:0035861">
    <property type="term" value="C:site of double-strand break"/>
    <property type="evidence" value="ECO:0007669"/>
    <property type="project" value="TreeGrafter"/>
</dbReference>
<dbReference type="Proteomes" id="UP000504618">
    <property type="component" value="Unplaced"/>
</dbReference>
<dbReference type="PANTHER" id="PTHR46060:SF2">
    <property type="entry name" value="HISTONE-LYSINE N-METHYLTRANSFERASE SETMAR"/>
    <property type="match status" value="1"/>
</dbReference>
<dbReference type="GO" id="GO:0000793">
    <property type="term" value="C:condensed chromosome"/>
    <property type="evidence" value="ECO:0007669"/>
    <property type="project" value="TreeGrafter"/>
</dbReference>
<accession>A0A6J1QPD1</accession>
<sequence>MDNKTQQRANIKFCAKLKIPVVETNKMLNKVYSQDCFQRTNIYKYYNQFLNKGREDISDGHSVPRKSISRSEKEKMVLEIFRSDRYMQSVILIAKLTDITKQTVCNILDKDLRKCKIDNRFVPRTLRDDQKDAREKHCKDMLKAANTDPNFMKNIVICGKTWFYQYEPLPEQQNRKGTKSKNVRMQKGPIKALLTASLTQKESSTRNLCRKIKRQTLLII</sequence>
<proteinExistence type="predicted"/>
<dbReference type="AlphaFoldDB" id="A0A6J1QPD1"/>
<dbReference type="GO" id="GO:0044547">
    <property type="term" value="F:DNA topoisomerase binding"/>
    <property type="evidence" value="ECO:0007669"/>
    <property type="project" value="TreeGrafter"/>
</dbReference>
<keyword evidence="1" id="KW-1185">Reference proteome</keyword>
<dbReference type="GO" id="GO:0031297">
    <property type="term" value="P:replication fork processing"/>
    <property type="evidence" value="ECO:0007669"/>
    <property type="project" value="TreeGrafter"/>
</dbReference>
<dbReference type="InterPro" id="IPR052709">
    <property type="entry name" value="Transposase-MT_Hybrid"/>
</dbReference>
<dbReference type="Gene3D" id="1.10.10.1450">
    <property type="match status" value="1"/>
</dbReference>
<evidence type="ECO:0000313" key="1">
    <source>
        <dbReference type="Proteomes" id="UP000504618"/>
    </source>
</evidence>
<evidence type="ECO:0000313" key="2">
    <source>
        <dbReference type="RefSeq" id="XP_024882831.1"/>
    </source>
</evidence>
<dbReference type="PANTHER" id="PTHR46060">
    <property type="entry name" value="MARINER MOS1 TRANSPOSASE-LIKE PROTEIN"/>
    <property type="match status" value="1"/>
</dbReference>
<dbReference type="GO" id="GO:0003697">
    <property type="term" value="F:single-stranded DNA binding"/>
    <property type="evidence" value="ECO:0007669"/>
    <property type="project" value="TreeGrafter"/>
</dbReference>
<protein>
    <submittedName>
        <fullName evidence="2">Uncharacterized protein LOC112461720</fullName>
    </submittedName>
</protein>
<dbReference type="GO" id="GO:0044774">
    <property type="term" value="P:mitotic DNA integrity checkpoint signaling"/>
    <property type="evidence" value="ECO:0007669"/>
    <property type="project" value="TreeGrafter"/>
</dbReference>
<dbReference type="Gene3D" id="3.30.420.10">
    <property type="entry name" value="Ribonuclease H-like superfamily/Ribonuclease H"/>
    <property type="match status" value="1"/>
</dbReference>
<dbReference type="GO" id="GO:0000014">
    <property type="term" value="F:single-stranded DNA endodeoxyribonuclease activity"/>
    <property type="evidence" value="ECO:0007669"/>
    <property type="project" value="TreeGrafter"/>
</dbReference>
<name>A0A6J1QPD1_9HYME</name>